<comment type="caution">
    <text evidence="2">The sequence shown here is derived from an EMBL/GenBank/DDBJ whole genome shotgun (WGS) entry which is preliminary data.</text>
</comment>
<dbReference type="AlphaFoldDB" id="A0A4C1WD67"/>
<gene>
    <name evidence="2" type="ORF">EVAR_74619_1</name>
</gene>
<dbReference type="EMBL" id="BGZK01000517">
    <property type="protein sequence ID" value="GBP48114.1"/>
    <property type="molecule type" value="Genomic_DNA"/>
</dbReference>
<evidence type="ECO:0000313" key="2">
    <source>
        <dbReference type="EMBL" id="GBP48114.1"/>
    </source>
</evidence>
<reference evidence="2 3" key="1">
    <citation type="journal article" date="2019" name="Commun. Biol.">
        <title>The bagworm genome reveals a unique fibroin gene that provides high tensile strength.</title>
        <authorList>
            <person name="Kono N."/>
            <person name="Nakamura H."/>
            <person name="Ohtoshi R."/>
            <person name="Tomita M."/>
            <person name="Numata K."/>
            <person name="Arakawa K."/>
        </authorList>
    </citation>
    <scope>NUCLEOTIDE SEQUENCE [LARGE SCALE GENOMIC DNA]</scope>
</reference>
<feature type="region of interest" description="Disordered" evidence="1">
    <location>
        <begin position="74"/>
        <end position="100"/>
    </location>
</feature>
<accession>A0A4C1WD67</accession>
<proteinExistence type="predicted"/>
<keyword evidence="3" id="KW-1185">Reference proteome</keyword>
<feature type="region of interest" description="Disordered" evidence="1">
    <location>
        <begin position="13"/>
        <end position="51"/>
    </location>
</feature>
<name>A0A4C1WD67_EUMVA</name>
<evidence type="ECO:0000313" key="3">
    <source>
        <dbReference type="Proteomes" id="UP000299102"/>
    </source>
</evidence>
<protein>
    <submittedName>
        <fullName evidence="2">Uncharacterized protein</fullName>
    </submittedName>
</protein>
<sequence length="100" mass="10625">MEFEANLSVDFVEAEREVSTNSHSLRSPSGPRSRGAYARSAADARPIGGPSGTTACELSFSVLAAPREPVRVSHGINKKVPHPPRDANADVRGVRAEDSL</sequence>
<dbReference type="Proteomes" id="UP000299102">
    <property type="component" value="Unassembled WGS sequence"/>
</dbReference>
<feature type="compositionally biased region" description="Basic and acidic residues" evidence="1">
    <location>
        <begin position="83"/>
        <end position="100"/>
    </location>
</feature>
<feature type="compositionally biased region" description="Low complexity" evidence="1">
    <location>
        <begin position="26"/>
        <end position="35"/>
    </location>
</feature>
<organism evidence="2 3">
    <name type="scientific">Eumeta variegata</name>
    <name type="common">Bagworm moth</name>
    <name type="synonym">Eumeta japonica</name>
    <dbReference type="NCBI Taxonomy" id="151549"/>
    <lineage>
        <taxon>Eukaryota</taxon>
        <taxon>Metazoa</taxon>
        <taxon>Ecdysozoa</taxon>
        <taxon>Arthropoda</taxon>
        <taxon>Hexapoda</taxon>
        <taxon>Insecta</taxon>
        <taxon>Pterygota</taxon>
        <taxon>Neoptera</taxon>
        <taxon>Endopterygota</taxon>
        <taxon>Lepidoptera</taxon>
        <taxon>Glossata</taxon>
        <taxon>Ditrysia</taxon>
        <taxon>Tineoidea</taxon>
        <taxon>Psychidae</taxon>
        <taxon>Oiketicinae</taxon>
        <taxon>Eumeta</taxon>
    </lineage>
</organism>
<evidence type="ECO:0000256" key="1">
    <source>
        <dbReference type="SAM" id="MobiDB-lite"/>
    </source>
</evidence>